<evidence type="ECO:0000313" key="2">
    <source>
        <dbReference type="Proteomes" id="UP000886833"/>
    </source>
</evidence>
<gene>
    <name evidence="1" type="ORF">IAB59_00525</name>
</gene>
<dbReference type="AlphaFoldDB" id="A0A9D1GB45"/>
<protein>
    <submittedName>
        <fullName evidence="1">Uncharacterized protein</fullName>
    </submittedName>
</protein>
<organism evidence="1 2">
    <name type="scientific">Candidatus Onthousia faecipullorum</name>
    <dbReference type="NCBI Taxonomy" id="2840887"/>
    <lineage>
        <taxon>Bacteria</taxon>
        <taxon>Bacillati</taxon>
        <taxon>Bacillota</taxon>
        <taxon>Bacilli</taxon>
        <taxon>Candidatus Onthousia</taxon>
    </lineage>
</organism>
<reference evidence="1" key="1">
    <citation type="submission" date="2020-10" db="EMBL/GenBank/DDBJ databases">
        <authorList>
            <person name="Gilroy R."/>
        </authorList>
    </citation>
    <scope>NUCLEOTIDE SEQUENCE</scope>
    <source>
        <strain evidence="1">CHK195-26880</strain>
    </source>
</reference>
<evidence type="ECO:0000313" key="1">
    <source>
        <dbReference type="EMBL" id="HIT36949.1"/>
    </source>
</evidence>
<dbReference type="EMBL" id="DVKQ01000003">
    <property type="protein sequence ID" value="HIT36949.1"/>
    <property type="molecule type" value="Genomic_DNA"/>
</dbReference>
<comment type="caution">
    <text evidence="1">The sequence shown here is derived from an EMBL/GenBank/DDBJ whole genome shotgun (WGS) entry which is preliminary data.</text>
</comment>
<proteinExistence type="predicted"/>
<dbReference type="Proteomes" id="UP000886833">
    <property type="component" value="Unassembled WGS sequence"/>
</dbReference>
<sequence>MFRKFLLANFPYINNDMKISAYVNFDRTKEDIWIRVGKVKKSISIKMGKCNTVHNEYIYNFTKFLEQEKVPLKIIDIILDYFFADGTRNGTGKRTLTFPDYKLKLKRKIRKVNKYFMKHEDLLIKLINRFVIGSTDILIHGTVDNFTYITKDEIIKLLLSLKKEPSSTIHFSRLIFASKGRNNDIDKFIVQIKWYNLADDIERIRKNLPV</sequence>
<reference evidence="1" key="2">
    <citation type="journal article" date="2021" name="PeerJ">
        <title>Extensive microbial diversity within the chicken gut microbiome revealed by metagenomics and culture.</title>
        <authorList>
            <person name="Gilroy R."/>
            <person name="Ravi A."/>
            <person name="Getino M."/>
            <person name="Pursley I."/>
            <person name="Horton D.L."/>
            <person name="Alikhan N.F."/>
            <person name="Baker D."/>
            <person name="Gharbi K."/>
            <person name="Hall N."/>
            <person name="Watson M."/>
            <person name="Adriaenssens E.M."/>
            <person name="Foster-Nyarko E."/>
            <person name="Jarju S."/>
            <person name="Secka A."/>
            <person name="Antonio M."/>
            <person name="Oren A."/>
            <person name="Chaudhuri R.R."/>
            <person name="La Ragione R."/>
            <person name="Hildebrand F."/>
            <person name="Pallen M.J."/>
        </authorList>
    </citation>
    <scope>NUCLEOTIDE SEQUENCE</scope>
    <source>
        <strain evidence="1">CHK195-26880</strain>
    </source>
</reference>
<accession>A0A9D1GB45</accession>
<name>A0A9D1GB45_9FIRM</name>